<dbReference type="Pfam" id="PF15575">
    <property type="entry name" value="Imm49"/>
    <property type="match status" value="1"/>
</dbReference>
<organism evidence="1 2">
    <name type="scientific">Streptomyces enissocaesilis</name>
    <dbReference type="NCBI Taxonomy" id="332589"/>
    <lineage>
        <taxon>Bacteria</taxon>
        <taxon>Bacillati</taxon>
        <taxon>Actinomycetota</taxon>
        <taxon>Actinomycetes</taxon>
        <taxon>Kitasatosporales</taxon>
        <taxon>Streptomycetaceae</taxon>
        <taxon>Streptomyces</taxon>
        <taxon>Streptomyces rochei group</taxon>
    </lineage>
</organism>
<comment type="caution">
    <text evidence="1">The sequence shown here is derived from an EMBL/GenBank/DDBJ whole genome shotgun (WGS) entry which is preliminary data.</text>
</comment>
<evidence type="ECO:0000313" key="1">
    <source>
        <dbReference type="EMBL" id="GAA2965845.1"/>
    </source>
</evidence>
<sequence length="285" mass="31678">MTVQVPRHDIPSDRVRSVESLIQQTEERIGRLEGNAYTFNLALNNSVRVAQAHCALDPDAARIETWEAWVAAMQIGSALFQSATSTEPTVTCRINGKMRTIPSTGPTSHADAGNWLTAFHLAAICREHDRLTQLSNVPISLLRESGAVYDEYIYDWVDTLQTYWKQGPDLGDKLVAAVDGTAPERLQIVDRSTMLRFLYPPINLLYRLIRGEADRYNAELVKALEWHKEYWTENEASAAKATGLVAIGPLAITCLALDAGFTIDVESGYLPKYLLQASRVGDLQT</sequence>
<protein>
    <recommendedName>
        <fullName evidence="3">Immunity protein 49</fullName>
    </recommendedName>
</protein>
<gene>
    <name evidence="1" type="ORF">GCM10010446_59410</name>
</gene>
<dbReference type="Proteomes" id="UP001500403">
    <property type="component" value="Unassembled WGS sequence"/>
</dbReference>
<name>A0ABN3XLB8_9ACTN</name>
<keyword evidence="2" id="KW-1185">Reference proteome</keyword>
<dbReference type="InterPro" id="IPR029074">
    <property type="entry name" value="Imm49"/>
</dbReference>
<proteinExistence type="predicted"/>
<evidence type="ECO:0008006" key="3">
    <source>
        <dbReference type="Google" id="ProtNLM"/>
    </source>
</evidence>
<reference evidence="1 2" key="1">
    <citation type="journal article" date="2019" name="Int. J. Syst. Evol. Microbiol.">
        <title>The Global Catalogue of Microorganisms (GCM) 10K type strain sequencing project: providing services to taxonomists for standard genome sequencing and annotation.</title>
        <authorList>
            <consortium name="The Broad Institute Genomics Platform"/>
            <consortium name="The Broad Institute Genome Sequencing Center for Infectious Disease"/>
            <person name="Wu L."/>
            <person name="Ma J."/>
        </authorList>
    </citation>
    <scope>NUCLEOTIDE SEQUENCE [LARGE SCALE GENOMIC DNA]</scope>
    <source>
        <strain evidence="1 2">JCM 9088</strain>
    </source>
</reference>
<evidence type="ECO:0000313" key="2">
    <source>
        <dbReference type="Proteomes" id="UP001500403"/>
    </source>
</evidence>
<accession>A0ABN3XLB8</accession>
<dbReference type="EMBL" id="BAAAUD010000056">
    <property type="protein sequence ID" value="GAA2965845.1"/>
    <property type="molecule type" value="Genomic_DNA"/>
</dbReference>